<evidence type="ECO:0000256" key="1">
    <source>
        <dbReference type="SAM" id="Phobius"/>
    </source>
</evidence>
<comment type="caution">
    <text evidence="2">The sequence shown here is derived from an EMBL/GenBank/DDBJ whole genome shotgun (WGS) entry which is preliminary data.</text>
</comment>
<organism evidence="2 3">
    <name type="scientific">Cellvibrio fibrivorans</name>
    <dbReference type="NCBI Taxonomy" id="126350"/>
    <lineage>
        <taxon>Bacteria</taxon>
        <taxon>Pseudomonadati</taxon>
        <taxon>Pseudomonadota</taxon>
        <taxon>Gammaproteobacteria</taxon>
        <taxon>Cellvibrionales</taxon>
        <taxon>Cellvibrionaceae</taxon>
        <taxon>Cellvibrio</taxon>
    </lineage>
</organism>
<name>A0ABU1UXL9_9GAMM</name>
<reference evidence="2 3" key="1">
    <citation type="submission" date="2023-07" db="EMBL/GenBank/DDBJ databases">
        <title>Sorghum-associated microbial communities from plants grown in Nebraska, USA.</title>
        <authorList>
            <person name="Schachtman D."/>
        </authorList>
    </citation>
    <scope>NUCLEOTIDE SEQUENCE [LARGE SCALE GENOMIC DNA]</scope>
    <source>
        <strain evidence="2 3">BE190</strain>
    </source>
</reference>
<feature type="transmembrane region" description="Helical" evidence="1">
    <location>
        <begin position="247"/>
        <end position="267"/>
    </location>
</feature>
<evidence type="ECO:0000313" key="3">
    <source>
        <dbReference type="Proteomes" id="UP001253595"/>
    </source>
</evidence>
<evidence type="ECO:0000313" key="2">
    <source>
        <dbReference type="EMBL" id="MDR7089944.1"/>
    </source>
</evidence>
<keyword evidence="3" id="KW-1185">Reference proteome</keyword>
<protein>
    <submittedName>
        <fullName evidence="2">Uncharacterized protein</fullName>
    </submittedName>
</protein>
<gene>
    <name evidence="2" type="ORF">J2X05_001966</name>
</gene>
<feature type="transmembrane region" description="Helical" evidence="1">
    <location>
        <begin position="301"/>
        <end position="325"/>
    </location>
</feature>
<dbReference type="Proteomes" id="UP001253595">
    <property type="component" value="Unassembled WGS sequence"/>
</dbReference>
<keyword evidence="1" id="KW-1133">Transmembrane helix</keyword>
<dbReference type="EMBL" id="JAVDVX010000003">
    <property type="protein sequence ID" value="MDR7089944.1"/>
    <property type="molecule type" value="Genomic_DNA"/>
</dbReference>
<keyword evidence="1" id="KW-0472">Membrane</keyword>
<sequence length="334" mass="37727">MNNNLQATESRNNAGGLISYDQSQIDLFFTMHQKVNSKNEEISKSYTNNILVSFNDLKELHQKTVQSIESTKPIKSTIGVRIAISHNEGESEKFNSFEDFEKHNITSPNPTSDITFIYIFSIYDQEKSDFENYKITNRVRSRVAELDQLEKEAPPFISSAIISSMVTQTAKISIEYADYVKARHFTAMFDEWIKGCDESKSIKAMNYFKRISHLIPKLGKLAIYALLAIFTTQAIDTNLINNDLSVKFIVMYASVFVITGGVCELFLRKIETSIDGYLAISYLNINKGDAKLIKRFSNRNIVSIVWSVIGATGTIVIGLGTSAAYDVIKWLILK</sequence>
<feature type="transmembrane region" description="Helical" evidence="1">
    <location>
        <begin position="218"/>
        <end position="235"/>
    </location>
</feature>
<proteinExistence type="predicted"/>
<keyword evidence="1" id="KW-0812">Transmembrane</keyword>
<accession>A0ABU1UXL9</accession>
<dbReference type="RefSeq" id="WP_310071835.1">
    <property type="nucleotide sequence ID" value="NZ_JAVDVX010000003.1"/>
</dbReference>